<comment type="subcellular location">
    <subcellularLocation>
        <location evidence="1">Membrane</location>
    </subcellularLocation>
</comment>
<keyword evidence="4 8" id="KW-0812">Transmembrane</keyword>
<evidence type="ECO:0000256" key="2">
    <source>
        <dbReference type="ARBA" id="ARBA00022676"/>
    </source>
</evidence>
<evidence type="ECO:0000256" key="6">
    <source>
        <dbReference type="ARBA" id="ARBA00023136"/>
    </source>
</evidence>
<accession>A0A1J9R6H3</accession>
<protein>
    <submittedName>
        <fullName evidence="9">Polysaccharide synthase</fullName>
    </submittedName>
</protein>
<dbReference type="GeneID" id="31011488"/>
<evidence type="ECO:0000256" key="1">
    <source>
        <dbReference type="ARBA" id="ARBA00004370"/>
    </source>
</evidence>
<evidence type="ECO:0000256" key="7">
    <source>
        <dbReference type="ARBA" id="ARBA00023180"/>
    </source>
</evidence>
<keyword evidence="3" id="KW-0808">Transferase</keyword>
<keyword evidence="7" id="KW-0325">Glycoprotein</keyword>
<keyword evidence="5 8" id="KW-1133">Transmembrane helix</keyword>
<dbReference type="GO" id="GO:0016757">
    <property type="term" value="F:glycosyltransferase activity"/>
    <property type="evidence" value="ECO:0007669"/>
    <property type="project" value="UniProtKB-KW"/>
</dbReference>
<sequence length="601" mass="66572">METSFKRGASTPHLLPYLPLQTRPGLTAQTFVTLSLASKMLVIWFFTLLSFTALSASKLSQDGDDTDKTTTALSAGGEFDGELFTCGSSQGLYGPAESTGKPELSIELEAERLDMQALDDINVHYLPAGIASRLIHECSQLVGQVVSNALQFSWLRLFVFLFLFRYVRLVVHVVAYNRFKPAPVLDNPTFTAKDVTVVIPTVEPHGGAFDECISRVLANSPASILIVTVGDANIRDATNHCKTLPPSSTNIRVLSVAAPSKREQIKRAVAEIQTAITVLCDDTVFWPPTFLAHALAPFEDEHVGIVGTCKRVRRTMYKAGFGLASFWNLCGVMRLERTNFDLAATNAVDGGVSCVSGRTCAVRTRILRDEAFLRAYTAEYIFWGAVGPLNAGDDKWVTRWVLTHGWRARHQNCPEARIETVLGVRGGGPRFRGQCLRWARSSARDNPKMAVRDGLWRRYPWTTYAVLATSLVNYAALYDPLLVYALHRALRTVSELQDGGAASDHPAHRPYWLPLLLLVVWILATKFVRPASHYRRYPCDLVYAPFVILFGYYHSWIKLHALLTCWDISWGTRAGIDHAKPAEAAAVADQDHSASTEEAEA</sequence>
<dbReference type="Gene3D" id="3.90.550.10">
    <property type="entry name" value="Spore Coat Polysaccharide Biosynthesis Protein SpsA, Chain A"/>
    <property type="match status" value="1"/>
</dbReference>
<keyword evidence="10" id="KW-1185">Reference proteome</keyword>
<evidence type="ECO:0000313" key="9">
    <source>
        <dbReference type="EMBL" id="OJD35818.1"/>
    </source>
</evidence>
<name>A0A1J9R6H3_9PEZI</name>
<evidence type="ECO:0000313" key="10">
    <source>
        <dbReference type="Proteomes" id="UP000183809"/>
    </source>
</evidence>
<comment type="caution">
    <text evidence="9">The sequence shown here is derived from an EMBL/GenBank/DDBJ whole genome shotgun (WGS) entry which is preliminary data.</text>
</comment>
<dbReference type="PANTHER" id="PTHR47844">
    <property type="entry name" value="SYNTHASE CPS1, PUTATIVE (AFU_ORTHOLOGUE AFUA_7G02500)-RELATED"/>
    <property type="match status" value="1"/>
</dbReference>
<dbReference type="Proteomes" id="UP000183809">
    <property type="component" value="Unassembled WGS sequence"/>
</dbReference>
<proteinExistence type="predicted"/>
<gene>
    <name evidence="9" type="ORF">BKCO1_15000130</name>
</gene>
<dbReference type="InterPro" id="IPR052427">
    <property type="entry name" value="Glycosyltrans_GT2/GT47"/>
</dbReference>
<evidence type="ECO:0000256" key="3">
    <source>
        <dbReference type="ARBA" id="ARBA00022679"/>
    </source>
</evidence>
<dbReference type="Pfam" id="PF13641">
    <property type="entry name" value="Glyco_tranf_2_3"/>
    <property type="match status" value="1"/>
</dbReference>
<dbReference type="SUPFAM" id="SSF53448">
    <property type="entry name" value="Nucleotide-diphospho-sugar transferases"/>
    <property type="match status" value="1"/>
</dbReference>
<feature type="transmembrane region" description="Helical" evidence="8">
    <location>
        <begin position="511"/>
        <end position="528"/>
    </location>
</feature>
<keyword evidence="2" id="KW-0328">Glycosyltransferase</keyword>
<reference evidence="9 10" key="1">
    <citation type="submission" date="2016-10" db="EMBL/GenBank/DDBJ databases">
        <title>Proteomics and genomics reveal pathogen-plant mechanisms compatible with a hemibiotrophic lifestyle of Diplodia corticola.</title>
        <authorList>
            <person name="Fernandes I."/>
            <person name="De Jonge R."/>
            <person name="Van De Peer Y."/>
            <person name="Devreese B."/>
            <person name="Alves A."/>
            <person name="Esteves A.C."/>
        </authorList>
    </citation>
    <scope>NUCLEOTIDE SEQUENCE [LARGE SCALE GENOMIC DNA]</scope>
    <source>
        <strain evidence="9 10">CBS 112549</strain>
    </source>
</reference>
<dbReference type="EMBL" id="MNUE01000015">
    <property type="protein sequence ID" value="OJD35818.1"/>
    <property type="molecule type" value="Genomic_DNA"/>
</dbReference>
<keyword evidence="6 8" id="KW-0472">Membrane</keyword>
<dbReference type="AlphaFoldDB" id="A0A1J9R6H3"/>
<evidence type="ECO:0000256" key="4">
    <source>
        <dbReference type="ARBA" id="ARBA00022692"/>
    </source>
</evidence>
<dbReference type="STRING" id="236234.A0A1J9R6H3"/>
<evidence type="ECO:0000256" key="8">
    <source>
        <dbReference type="SAM" id="Phobius"/>
    </source>
</evidence>
<dbReference type="OrthoDB" id="2849215at2759"/>
<feature type="transmembrane region" description="Helical" evidence="8">
    <location>
        <begin position="459"/>
        <end position="478"/>
    </location>
</feature>
<feature type="transmembrane region" description="Helical" evidence="8">
    <location>
        <begin position="31"/>
        <end position="54"/>
    </location>
</feature>
<dbReference type="InterPro" id="IPR029044">
    <property type="entry name" value="Nucleotide-diphossugar_trans"/>
</dbReference>
<dbReference type="GO" id="GO:0016020">
    <property type="term" value="C:membrane"/>
    <property type="evidence" value="ECO:0007669"/>
    <property type="project" value="UniProtKB-SubCell"/>
</dbReference>
<organism evidence="9 10">
    <name type="scientific">Diplodia corticola</name>
    <dbReference type="NCBI Taxonomy" id="236234"/>
    <lineage>
        <taxon>Eukaryota</taxon>
        <taxon>Fungi</taxon>
        <taxon>Dikarya</taxon>
        <taxon>Ascomycota</taxon>
        <taxon>Pezizomycotina</taxon>
        <taxon>Dothideomycetes</taxon>
        <taxon>Dothideomycetes incertae sedis</taxon>
        <taxon>Botryosphaeriales</taxon>
        <taxon>Botryosphaeriaceae</taxon>
        <taxon>Diplodia</taxon>
    </lineage>
</organism>
<dbReference type="PANTHER" id="PTHR47844:SF1">
    <property type="entry name" value="EXOSTOSIN-LIKE 2"/>
    <property type="match status" value="1"/>
</dbReference>
<dbReference type="RefSeq" id="XP_020132078.1">
    <property type="nucleotide sequence ID" value="XM_020271229.1"/>
</dbReference>
<evidence type="ECO:0000256" key="5">
    <source>
        <dbReference type="ARBA" id="ARBA00022989"/>
    </source>
</evidence>
<feature type="transmembrane region" description="Helical" evidence="8">
    <location>
        <begin position="154"/>
        <end position="175"/>
    </location>
</feature>